<dbReference type="InterPro" id="IPR017913">
    <property type="entry name" value="Colipase_N"/>
</dbReference>
<feature type="non-terminal residue" evidence="14">
    <location>
        <position position="1"/>
    </location>
</feature>
<keyword evidence="10" id="KW-1015">Disulfide bond</keyword>
<dbReference type="PROSITE" id="PS51342">
    <property type="entry name" value="COLIPASE_2"/>
    <property type="match status" value="1"/>
</dbReference>
<evidence type="ECO:0000256" key="3">
    <source>
        <dbReference type="ARBA" id="ARBA00004613"/>
    </source>
</evidence>
<dbReference type="InterPro" id="IPR047576">
    <property type="entry name" value="CLPS_chr"/>
</dbReference>
<comment type="function">
    <text evidence="1">Enterostatin has a biological activity as a satiety signal.</text>
</comment>
<evidence type="ECO:0000313" key="15">
    <source>
        <dbReference type="Proteomes" id="UP000555275"/>
    </source>
</evidence>
<dbReference type="GO" id="GO:0035473">
    <property type="term" value="F:lipase binding"/>
    <property type="evidence" value="ECO:0007669"/>
    <property type="project" value="InterPro"/>
</dbReference>
<dbReference type="InterPro" id="IPR017914">
    <property type="entry name" value="Colipase_C"/>
</dbReference>
<evidence type="ECO:0000259" key="12">
    <source>
        <dbReference type="Pfam" id="PF01114"/>
    </source>
</evidence>
<sequence length="115" mass="12280">KALPLCLLLALLLLAPAWPAPHERGLIFNLDTGELCLQSVQCKSHCCHRDSGLSLARCAPKAAESQACSPKSLYGVYYKCPCENGLTCDAEKSIVGSILNNNFGVCRDPQGSNST</sequence>
<dbReference type="Gene3D" id="2.10.80.10">
    <property type="entry name" value="Lipase, subunit A"/>
    <property type="match status" value="1"/>
</dbReference>
<keyword evidence="8" id="KW-0442">Lipid degradation</keyword>
<accession>A0A7L0SNP0</accession>
<dbReference type="GO" id="GO:0016042">
    <property type="term" value="P:lipid catabolic process"/>
    <property type="evidence" value="ECO:0007669"/>
    <property type="project" value="UniProtKB-KW"/>
</dbReference>
<evidence type="ECO:0000256" key="11">
    <source>
        <dbReference type="SAM" id="SignalP"/>
    </source>
</evidence>
<gene>
    <name evidence="14" type="primary">Clps</name>
    <name evidence="14" type="ORF">PODPOD_R06054</name>
</gene>
<dbReference type="Proteomes" id="UP000555275">
    <property type="component" value="Unassembled WGS sequence"/>
</dbReference>
<dbReference type="InterPro" id="IPR017915">
    <property type="entry name" value="Colipase_CS"/>
</dbReference>
<evidence type="ECO:0000256" key="8">
    <source>
        <dbReference type="ARBA" id="ARBA00022963"/>
    </source>
</evidence>
<keyword evidence="5" id="KW-0964">Secreted</keyword>
<proteinExistence type="predicted"/>
<reference evidence="14 15" key="1">
    <citation type="submission" date="2019-09" db="EMBL/GenBank/DDBJ databases">
        <title>Bird 10,000 Genomes (B10K) Project - Family phase.</title>
        <authorList>
            <person name="Zhang G."/>
        </authorList>
    </citation>
    <scope>NUCLEOTIDE SEQUENCE [LARGE SCALE GENOMIC DNA]</scope>
    <source>
        <strain evidence="14">B10K-DU-009-04</strain>
        <tissue evidence="14">Mixed tissue sample</tissue>
    </source>
</reference>
<keyword evidence="9" id="KW-0443">Lipid metabolism</keyword>
<comment type="subcellular location">
    <subcellularLocation>
        <location evidence="3">Secreted</location>
    </subcellularLocation>
</comment>
<evidence type="ECO:0000256" key="5">
    <source>
        <dbReference type="ARBA" id="ARBA00022525"/>
    </source>
</evidence>
<dbReference type="InterPro" id="IPR001981">
    <property type="entry name" value="Colipase"/>
</dbReference>
<evidence type="ECO:0000259" key="13">
    <source>
        <dbReference type="Pfam" id="PF02740"/>
    </source>
</evidence>
<dbReference type="OrthoDB" id="9826993at2759"/>
<dbReference type="EMBL" id="VXAO01000163">
    <property type="protein sequence ID" value="NXL44215.1"/>
    <property type="molecule type" value="Genomic_DNA"/>
</dbReference>
<dbReference type="Pfam" id="PF02740">
    <property type="entry name" value="Colipase_C"/>
    <property type="match status" value="1"/>
</dbReference>
<feature type="signal peptide" evidence="11">
    <location>
        <begin position="1"/>
        <end position="19"/>
    </location>
</feature>
<evidence type="ECO:0000313" key="14">
    <source>
        <dbReference type="EMBL" id="NXL44215.1"/>
    </source>
</evidence>
<keyword evidence="7" id="KW-0222">Digestion</keyword>
<evidence type="ECO:0000256" key="1">
    <source>
        <dbReference type="ARBA" id="ARBA00002722"/>
    </source>
</evidence>
<dbReference type="GO" id="GO:0007586">
    <property type="term" value="P:digestion"/>
    <property type="evidence" value="ECO:0007669"/>
    <property type="project" value="UniProtKB-KW"/>
</dbReference>
<dbReference type="Pfam" id="PF01114">
    <property type="entry name" value="Colipase"/>
    <property type="match status" value="1"/>
</dbReference>
<keyword evidence="15" id="KW-1185">Reference proteome</keyword>
<feature type="chain" id="PRO_5029617393" evidence="11">
    <location>
        <begin position="20"/>
        <end position="115"/>
    </location>
</feature>
<comment type="function">
    <text evidence="2">Colipase is a cofactor of pancreatic lipase. It allows the lipase to anchor itself to the lipid-water interface. Without colipase the enzyme is washed off by bile salts, which have an inhibitory effect on the lipase.</text>
</comment>
<evidence type="ECO:0000256" key="2">
    <source>
        <dbReference type="ARBA" id="ARBA00003508"/>
    </source>
</evidence>
<dbReference type="CDD" id="cd23011">
    <property type="entry name" value="CLPS"/>
    <property type="match status" value="1"/>
</dbReference>
<evidence type="ECO:0000256" key="7">
    <source>
        <dbReference type="ARBA" id="ARBA00022757"/>
    </source>
</evidence>
<dbReference type="SMART" id="SM00023">
    <property type="entry name" value="COLIPASE"/>
    <property type="match status" value="1"/>
</dbReference>
<dbReference type="PROSITE" id="PS00121">
    <property type="entry name" value="COLIPASE_1"/>
    <property type="match status" value="1"/>
</dbReference>
<dbReference type="GO" id="GO:0008047">
    <property type="term" value="F:enzyme activator activity"/>
    <property type="evidence" value="ECO:0007669"/>
    <property type="project" value="InterPro"/>
</dbReference>
<dbReference type="PANTHER" id="PTHR10041:SF9">
    <property type="entry name" value="COLIPASE"/>
    <property type="match status" value="1"/>
</dbReference>
<feature type="domain" description="Colipase N-terminal" evidence="12">
    <location>
        <begin position="24"/>
        <end position="62"/>
    </location>
</feature>
<dbReference type="AlphaFoldDB" id="A0A7L0SNP0"/>
<dbReference type="PANTHER" id="PTHR10041">
    <property type="entry name" value="COLIPASE"/>
    <property type="match status" value="1"/>
</dbReference>
<feature type="domain" description="Colipase C-terminal" evidence="13">
    <location>
        <begin position="66"/>
        <end position="108"/>
    </location>
</feature>
<evidence type="ECO:0000256" key="4">
    <source>
        <dbReference type="ARBA" id="ARBA00011263"/>
    </source>
</evidence>
<name>A0A7L0SNP0_PODPO</name>
<organism evidence="14 15">
    <name type="scientific">Podilymbus podiceps</name>
    <name type="common">Pied-billed grebe</name>
    <dbReference type="NCBI Taxonomy" id="9252"/>
    <lineage>
        <taxon>Eukaryota</taxon>
        <taxon>Metazoa</taxon>
        <taxon>Chordata</taxon>
        <taxon>Craniata</taxon>
        <taxon>Vertebrata</taxon>
        <taxon>Euteleostomi</taxon>
        <taxon>Archelosauria</taxon>
        <taxon>Archosauria</taxon>
        <taxon>Dinosauria</taxon>
        <taxon>Saurischia</taxon>
        <taxon>Theropoda</taxon>
        <taxon>Coelurosauria</taxon>
        <taxon>Aves</taxon>
        <taxon>Neognathae</taxon>
        <taxon>Neoaves</taxon>
        <taxon>Mirandornithes</taxon>
        <taxon>Podicipediformes</taxon>
        <taxon>Podicipedidae</taxon>
        <taxon>Podilymbus</taxon>
    </lineage>
</organism>
<evidence type="ECO:0000256" key="9">
    <source>
        <dbReference type="ARBA" id="ARBA00023098"/>
    </source>
</evidence>
<dbReference type="PRINTS" id="PR00128">
    <property type="entry name" value="COLIPASE"/>
</dbReference>
<dbReference type="SUPFAM" id="SSF57190">
    <property type="entry name" value="Colipase-like"/>
    <property type="match status" value="2"/>
</dbReference>
<evidence type="ECO:0000256" key="6">
    <source>
        <dbReference type="ARBA" id="ARBA00022729"/>
    </source>
</evidence>
<feature type="non-terminal residue" evidence="14">
    <location>
        <position position="115"/>
    </location>
</feature>
<evidence type="ECO:0000256" key="10">
    <source>
        <dbReference type="ARBA" id="ARBA00023157"/>
    </source>
</evidence>
<comment type="caution">
    <text evidence="14">The sequence shown here is derived from an EMBL/GenBank/DDBJ whole genome shotgun (WGS) entry which is preliminary data.</text>
</comment>
<dbReference type="GO" id="GO:0005576">
    <property type="term" value="C:extracellular region"/>
    <property type="evidence" value="ECO:0007669"/>
    <property type="project" value="UniProtKB-SubCell"/>
</dbReference>
<comment type="subunit">
    <text evidence="4">Forms a 1:1 stoichiometric complex with pancreatic lipase.</text>
</comment>
<protein>
    <submittedName>
        <fullName evidence="14">COL Colipase</fullName>
    </submittedName>
</protein>
<keyword evidence="6 11" id="KW-0732">Signal</keyword>
<dbReference type="FunFam" id="2.10.80.10:FF:000005">
    <property type="entry name" value="Colipase"/>
    <property type="match status" value="1"/>
</dbReference>